<feature type="chain" id="PRO_5012587946" evidence="1">
    <location>
        <begin position="16"/>
        <end position="150"/>
    </location>
</feature>
<dbReference type="InParanoid" id="A0A0D0CKI2"/>
<sequence length="150" mass="15879">MASVALLLATGGFLGHDGCVVDLYVPTAVVVLAARRDCSAYAASHFVCSFLARFSRCSSFIVTPSGCCLTPLCSHICTSGLHWVLGIVVGLAHTAFAHLRAALHTRICVVLLDCVRAICVCVLMAFVSGPSPRLCSRYLVHSCIHLPGPH</sequence>
<keyword evidence="1" id="KW-0732">Signal</keyword>
<dbReference type="AlphaFoldDB" id="A0A0D0CKI2"/>
<evidence type="ECO:0000313" key="2">
    <source>
        <dbReference type="EMBL" id="KIK75738.1"/>
    </source>
</evidence>
<gene>
    <name evidence="2" type="ORF">PAXRUDRAFT_473287</name>
</gene>
<keyword evidence="3" id="KW-1185">Reference proteome</keyword>
<proteinExistence type="predicted"/>
<dbReference type="EMBL" id="KN827902">
    <property type="protein sequence ID" value="KIK75738.1"/>
    <property type="molecule type" value="Genomic_DNA"/>
</dbReference>
<name>A0A0D0CKI2_9AGAM</name>
<evidence type="ECO:0000313" key="3">
    <source>
        <dbReference type="Proteomes" id="UP000054538"/>
    </source>
</evidence>
<protein>
    <submittedName>
        <fullName evidence="2">Unplaced genomic scaffold scaffold_3080, whole genome shotgun sequence</fullName>
    </submittedName>
</protein>
<reference evidence="2 3" key="1">
    <citation type="submission" date="2014-04" db="EMBL/GenBank/DDBJ databases">
        <authorList>
            <consortium name="DOE Joint Genome Institute"/>
            <person name="Kuo A."/>
            <person name="Kohler A."/>
            <person name="Jargeat P."/>
            <person name="Nagy L.G."/>
            <person name="Floudas D."/>
            <person name="Copeland A."/>
            <person name="Barry K.W."/>
            <person name="Cichocki N."/>
            <person name="Veneault-Fourrey C."/>
            <person name="LaButti K."/>
            <person name="Lindquist E.A."/>
            <person name="Lipzen A."/>
            <person name="Lundell T."/>
            <person name="Morin E."/>
            <person name="Murat C."/>
            <person name="Sun H."/>
            <person name="Tunlid A."/>
            <person name="Henrissat B."/>
            <person name="Grigoriev I.V."/>
            <person name="Hibbett D.S."/>
            <person name="Martin F."/>
            <person name="Nordberg H.P."/>
            <person name="Cantor M.N."/>
            <person name="Hua S.X."/>
        </authorList>
    </citation>
    <scope>NUCLEOTIDE SEQUENCE [LARGE SCALE GENOMIC DNA]</scope>
    <source>
        <strain evidence="2 3">Ve08.2h10</strain>
    </source>
</reference>
<accession>A0A0D0CKI2</accession>
<dbReference type="HOGENOM" id="CLU_1741176_0_0_1"/>
<reference evidence="3" key="2">
    <citation type="submission" date="2015-01" db="EMBL/GenBank/DDBJ databases">
        <title>Evolutionary Origins and Diversification of the Mycorrhizal Mutualists.</title>
        <authorList>
            <consortium name="DOE Joint Genome Institute"/>
            <consortium name="Mycorrhizal Genomics Consortium"/>
            <person name="Kohler A."/>
            <person name="Kuo A."/>
            <person name="Nagy L.G."/>
            <person name="Floudas D."/>
            <person name="Copeland A."/>
            <person name="Barry K.W."/>
            <person name="Cichocki N."/>
            <person name="Veneault-Fourrey C."/>
            <person name="LaButti K."/>
            <person name="Lindquist E.A."/>
            <person name="Lipzen A."/>
            <person name="Lundell T."/>
            <person name="Morin E."/>
            <person name="Murat C."/>
            <person name="Riley R."/>
            <person name="Ohm R."/>
            <person name="Sun H."/>
            <person name="Tunlid A."/>
            <person name="Henrissat B."/>
            <person name="Grigoriev I.V."/>
            <person name="Hibbett D.S."/>
            <person name="Martin F."/>
        </authorList>
    </citation>
    <scope>NUCLEOTIDE SEQUENCE [LARGE SCALE GENOMIC DNA]</scope>
    <source>
        <strain evidence="3">Ve08.2h10</strain>
    </source>
</reference>
<dbReference type="Proteomes" id="UP000054538">
    <property type="component" value="Unassembled WGS sequence"/>
</dbReference>
<evidence type="ECO:0000256" key="1">
    <source>
        <dbReference type="SAM" id="SignalP"/>
    </source>
</evidence>
<feature type="signal peptide" evidence="1">
    <location>
        <begin position="1"/>
        <end position="15"/>
    </location>
</feature>
<organism evidence="2 3">
    <name type="scientific">Paxillus rubicundulus Ve08.2h10</name>
    <dbReference type="NCBI Taxonomy" id="930991"/>
    <lineage>
        <taxon>Eukaryota</taxon>
        <taxon>Fungi</taxon>
        <taxon>Dikarya</taxon>
        <taxon>Basidiomycota</taxon>
        <taxon>Agaricomycotina</taxon>
        <taxon>Agaricomycetes</taxon>
        <taxon>Agaricomycetidae</taxon>
        <taxon>Boletales</taxon>
        <taxon>Paxilineae</taxon>
        <taxon>Paxillaceae</taxon>
        <taxon>Paxillus</taxon>
    </lineage>
</organism>